<dbReference type="STRING" id="2512241.A0A553IC49"/>
<feature type="compositionally biased region" description="Polar residues" evidence="3">
    <location>
        <begin position="646"/>
        <end position="660"/>
    </location>
</feature>
<comment type="caution">
    <text evidence="5">The sequence shown here is derived from an EMBL/GenBank/DDBJ whole genome shotgun (WGS) entry which is preliminary data.</text>
</comment>
<dbReference type="PANTHER" id="PTHR10073">
    <property type="entry name" value="DNA MISMATCH REPAIR PROTEIN MLH, PMS, MUTL"/>
    <property type="match status" value="1"/>
</dbReference>
<dbReference type="GO" id="GO:0006298">
    <property type="term" value="P:mismatch repair"/>
    <property type="evidence" value="ECO:0007669"/>
    <property type="project" value="InterPro"/>
</dbReference>
<evidence type="ECO:0000256" key="3">
    <source>
        <dbReference type="SAM" id="MobiDB-lite"/>
    </source>
</evidence>
<feature type="compositionally biased region" description="Low complexity" evidence="3">
    <location>
        <begin position="499"/>
        <end position="511"/>
    </location>
</feature>
<dbReference type="SMART" id="SM01340">
    <property type="entry name" value="DNA_mis_repair"/>
    <property type="match status" value="1"/>
</dbReference>
<dbReference type="PROSITE" id="PS00058">
    <property type="entry name" value="DNA_MISMATCH_REPAIR_1"/>
    <property type="match status" value="1"/>
</dbReference>
<feature type="region of interest" description="Disordered" evidence="3">
    <location>
        <begin position="448"/>
        <end position="523"/>
    </location>
</feature>
<keyword evidence="6" id="KW-1185">Reference proteome</keyword>
<dbReference type="GO" id="GO:0005524">
    <property type="term" value="F:ATP binding"/>
    <property type="evidence" value="ECO:0007669"/>
    <property type="project" value="InterPro"/>
</dbReference>
<dbReference type="PANTHER" id="PTHR10073:SF41">
    <property type="entry name" value="MISMATCH REPAIR PROTEIN, PUTATIVE (AFU_ORTHOLOGUE AFUA_8G05820)-RELATED"/>
    <property type="match status" value="1"/>
</dbReference>
<dbReference type="GO" id="GO:0030983">
    <property type="term" value="F:mismatched DNA binding"/>
    <property type="evidence" value="ECO:0007669"/>
    <property type="project" value="InterPro"/>
</dbReference>
<evidence type="ECO:0000313" key="5">
    <source>
        <dbReference type="EMBL" id="TRX97783.1"/>
    </source>
</evidence>
<feature type="domain" description="DNA mismatch repair protein S5" evidence="4">
    <location>
        <begin position="219"/>
        <end position="364"/>
    </location>
</feature>
<dbReference type="GO" id="GO:0032389">
    <property type="term" value="C:MutLalpha complex"/>
    <property type="evidence" value="ECO:0007669"/>
    <property type="project" value="TreeGrafter"/>
</dbReference>
<evidence type="ECO:0000259" key="4">
    <source>
        <dbReference type="SMART" id="SM01340"/>
    </source>
</evidence>
<comment type="similarity">
    <text evidence="1">Belongs to the DNA mismatch repair MutL/HexB family.</text>
</comment>
<evidence type="ECO:0000256" key="1">
    <source>
        <dbReference type="ARBA" id="ARBA00006082"/>
    </source>
</evidence>
<feature type="compositionally biased region" description="Polar residues" evidence="3">
    <location>
        <begin position="449"/>
        <end position="462"/>
    </location>
</feature>
<dbReference type="Gene3D" id="3.30.565.10">
    <property type="entry name" value="Histidine kinase-like ATPase, C-terminal domain"/>
    <property type="match status" value="1"/>
</dbReference>
<dbReference type="AlphaFoldDB" id="A0A553IC49"/>
<dbReference type="InterPro" id="IPR014762">
    <property type="entry name" value="DNA_mismatch_repair_CS"/>
</dbReference>
<keyword evidence="2" id="KW-0227">DNA damage</keyword>
<dbReference type="InterPro" id="IPR036890">
    <property type="entry name" value="HATPase_C_sf"/>
</dbReference>
<feature type="region of interest" description="Disordered" evidence="3">
    <location>
        <begin position="592"/>
        <end position="660"/>
    </location>
</feature>
<dbReference type="InterPro" id="IPR038973">
    <property type="entry name" value="MutL/Mlh/Pms-like"/>
</dbReference>
<dbReference type="Gene3D" id="3.30.230.10">
    <property type="match status" value="1"/>
</dbReference>
<dbReference type="SUPFAM" id="SSF55874">
    <property type="entry name" value="ATPase domain of HSP90 chaperone/DNA topoisomerase II/histidine kinase"/>
    <property type="match status" value="1"/>
</dbReference>
<dbReference type="InterPro" id="IPR014721">
    <property type="entry name" value="Ribsml_uS5_D2-typ_fold_subgr"/>
</dbReference>
<dbReference type="Proteomes" id="UP000319160">
    <property type="component" value="Unassembled WGS sequence"/>
</dbReference>
<organism evidence="5 6">
    <name type="scientific">Xylaria flabelliformis</name>
    <dbReference type="NCBI Taxonomy" id="2512241"/>
    <lineage>
        <taxon>Eukaryota</taxon>
        <taxon>Fungi</taxon>
        <taxon>Dikarya</taxon>
        <taxon>Ascomycota</taxon>
        <taxon>Pezizomycotina</taxon>
        <taxon>Sordariomycetes</taxon>
        <taxon>Xylariomycetidae</taxon>
        <taxon>Xylariales</taxon>
        <taxon>Xylariaceae</taxon>
        <taxon>Xylaria</taxon>
    </lineage>
</organism>
<dbReference type="GO" id="GO:0061982">
    <property type="term" value="P:meiosis I cell cycle process"/>
    <property type="evidence" value="ECO:0007669"/>
    <property type="project" value="UniProtKB-ARBA"/>
</dbReference>
<evidence type="ECO:0000256" key="2">
    <source>
        <dbReference type="ARBA" id="ARBA00022763"/>
    </source>
</evidence>
<dbReference type="OrthoDB" id="10263226at2759"/>
<protein>
    <recommendedName>
        <fullName evidence="4">DNA mismatch repair protein S5 domain-containing protein</fullName>
    </recommendedName>
</protein>
<evidence type="ECO:0000313" key="6">
    <source>
        <dbReference type="Proteomes" id="UP000319160"/>
    </source>
</evidence>
<proteinExistence type="inferred from homology"/>
<reference evidence="6" key="1">
    <citation type="submission" date="2019-06" db="EMBL/GenBank/DDBJ databases">
        <title>Draft genome sequence of the griseofulvin-producing fungus Xylaria cubensis strain G536.</title>
        <authorList>
            <person name="Mead M.E."/>
            <person name="Raja H.A."/>
            <person name="Steenwyk J.L."/>
            <person name="Knowles S.L."/>
            <person name="Oberlies N.H."/>
            <person name="Rokas A."/>
        </authorList>
    </citation>
    <scope>NUCLEOTIDE SEQUENCE [LARGE SCALE GENOMIC DNA]</scope>
    <source>
        <strain evidence="6">G536</strain>
    </source>
</reference>
<name>A0A553IC49_9PEZI</name>
<gene>
    <name evidence="5" type="ORF">FHL15_001538</name>
</gene>
<dbReference type="InterPro" id="IPR013507">
    <property type="entry name" value="DNA_mismatch_S5_2-like"/>
</dbReference>
<sequence>MSFPIVRLPDSTTQLISSHAQVVTPVLLVKELLDNAIDAKATSVEILISPDTISKIEVRDDGVGIHPNDYDALGRRGHTSKLRSIEELGSLVGKSLGFRGEALASVNSMANVTITTKISTEPIAAALQLIPNQGGILTQKPTSAPVGTTVSVTELFSHQPVRRQMATKEAKKTLEKIQELLRSYAMARPQLRLLFKILQTPTKTWSYSPKRNATSSEAALQLFGIEVASSCLLKTLQTSYTGTDSESAAQRISKPTRNDFVFEMFLANPDADLQKTSKRHYFSVDGRPINAGRGIAKRLLNIYLEHLRSSKCSKDISDCFISLNMSCPPGSYDANIEPSKDNVLFSDEQVVLEAFRRLCDDIYKPTAVRKQGTLGTSINQCSIPAAISLGQGQFHCTRESHAKPSIPSCSPQVAQGDPIVYTDVLSNDPKQPIDIIEKPVDDEALREAQPSNTFKPINTTISPRYPESGNQKDRTRQAPNKWSVDMSIDLSKHPKRSQQKSQQVVPVSSSSHKTTTIVSRRDNEGDLLSPWELAKTSSSKEASLPNWDAAIRYHPISPMTPEPPVLRHVMAPPGDLDMPRSHKDVGRAKCLCPPPTTVPGGPYRSPVSSPLESRRRRVPVVSPSRPQVYLSNRRRREQPPWIPPSSLKSNYHSIPSEINPTHLQHADGFKQTQISFGGTRADQRPRGVQNDISQPRVGSGKTLGESEADSHLNIQDMFSTAKKNLHYQLSKMEDKHLTKAVYNPEPQRHQQQASFQRQPFTVLQTNSIVNNEVYRADREPIETTLSIGDPRAYLLRRQKSMAAEENGAKPRKLRRVKSSLMPLENTLPEYDTHGLSWTMKIDSPVLNELVECVRKYDEYVIYGNLFDGLDMSLADGQVVESQLQKLLIEQKENITDGEAENGQIIINLQAALKGKSIPVVPAA</sequence>
<dbReference type="GO" id="GO:0016887">
    <property type="term" value="F:ATP hydrolysis activity"/>
    <property type="evidence" value="ECO:0007669"/>
    <property type="project" value="InterPro"/>
</dbReference>
<dbReference type="NCBIfam" id="TIGR00585">
    <property type="entry name" value="mutl"/>
    <property type="match status" value="1"/>
</dbReference>
<dbReference type="InterPro" id="IPR002099">
    <property type="entry name" value="MutL/Mlh/PMS"/>
</dbReference>
<dbReference type="Pfam" id="PF01119">
    <property type="entry name" value="DNA_mis_repair"/>
    <property type="match status" value="1"/>
</dbReference>
<dbReference type="InterPro" id="IPR020568">
    <property type="entry name" value="Ribosomal_Su5_D2-typ_SF"/>
</dbReference>
<dbReference type="FunFam" id="3.30.565.10:FF:000017">
    <property type="entry name" value="PMS1 homolog 1, mismatch repair system component"/>
    <property type="match status" value="1"/>
</dbReference>
<feature type="region of interest" description="Disordered" evidence="3">
    <location>
        <begin position="679"/>
        <end position="705"/>
    </location>
</feature>
<accession>A0A553IC49</accession>
<dbReference type="EMBL" id="VFLP01000005">
    <property type="protein sequence ID" value="TRX97783.1"/>
    <property type="molecule type" value="Genomic_DNA"/>
</dbReference>
<feature type="compositionally biased region" description="Low complexity" evidence="3">
    <location>
        <begin position="619"/>
        <end position="628"/>
    </location>
</feature>
<dbReference type="Pfam" id="PF13589">
    <property type="entry name" value="HATPase_c_3"/>
    <property type="match status" value="1"/>
</dbReference>
<dbReference type="GO" id="GO:0140664">
    <property type="term" value="F:ATP-dependent DNA damage sensor activity"/>
    <property type="evidence" value="ECO:0007669"/>
    <property type="project" value="InterPro"/>
</dbReference>
<dbReference type="SUPFAM" id="SSF54211">
    <property type="entry name" value="Ribosomal protein S5 domain 2-like"/>
    <property type="match status" value="1"/>
</dbReference>